<dbReference type="HOGENOM" id="CLU_2998677_0_0_1"/>
<evidence type="ECO:0000256" key="1">
    <source>
        <dbReference type="SAM" id="MobiDB-lite"/>
    </source>
</evidence>
<protein>
    <submittedName>
        <fullName evidence="2">GD19921</fullName>
    </submittedName>
</protein>
<dbReference type="AlphaFoldDB" id="B4NVF4"/>
<evidence type="ECO:0000313" key="2">
    <source>
        <dbReference type="EMBL" id="EDX16037.1"/>
    </source>
</evidence>
<feature type="compositionally biased region" description="Basic and acidic residues" evidence="1">
    <location>
        <begin position="1"/>
        <end position="15"/>
    </location>
</feature>
<gene>
    <name evidence="2" type="primary">Dsim\GD19921</name>
    <name evidence="2" type="ORF">Dsim_GD19921</name>
</gene>
<accession>B4NVF4</accession>
<dbReference type="Proteomes" id="UP000000304">
    <property type="component" value="Unassembled WGS sequence"/>
</dbReference>
<sequence>MRQSDRVRKEADRRSVSGRIFPGRVDSSSTSRSKQYHGGKALQEKRRRSSEISKEIM</sequence>
<evidence type="ECO:0000313" key="3">
    <source>
        <dbReference type="Proteomes" id="UP000000304"/>
    </source>
</evidence>
<organism evidence="2 3">
    <name type="scientific">Drosophila simulans</name>
    <name type="common">Fruit fly</name>
    <dbReference type="NCBI Taxonomy" id="7240"/>
    <lineage>
        <taxon>Eukaryota</taxon>
        <taxon>Metazoa</taxon>
        <taxon>Ecdysozoa</taxon>
        <taxon>Arthropoda</taxon>
        <taxon>Hexapoda</taxon>
        <taxon>Insecta</taxon>
        <taxon>Pterygota</taxon>
        <taxon>Neoptera</taxon>
        <taxon>Endopterygota</taxon>
        <taxon>Diptera</taxon>
        <taxon>Brachycera</taxon>
        <taxon>Muscomorpha</taxon>
        <taxon>Ephydroidea</taxon>
        <taxon>Drosophilidae</taxon>
        <taxon>Drosophila</taxon>
        <taxon>Sophophora</taxon>
    </lineage>
</organism>
<feature type="region of interest" description="Disordered" evidence="1">
    <location>
        <begin position="1"/>
        <end position="57"/>
    </location>
</feature>
<dbReference type="EMBL" id="CH987717">
    <property type="protein sequence ID" value="EDX16037.1"/>
    <property type="molecule type" value="Genomic_DNA"/>
</dbReference>
<reference evidence="2 3" key="1">
    <citation type="journal article" date="2007" name="Nature">
        <title>Evolution of genes and genomes on the Drosophila phylogeny.</title>
        <authorList>
            <consortium name="Drosophila 12 Genomes Consortium"/>
            <person name="Clark A.G."/>
            <person name="Eisen M.B."/>
            <person name="Smith D.R."/>
            <person name="Bergman C.M."/>
            <person name="Oliver B."/>
            <person name="Markow T.A."/>
            <person name="Kaufman T.C."/>
            <person name="Kellis M."/>
            <person name="Gelbart W."/>
            <person name="Iyer V.N."/>
            <person name="Pollard D.A."/>
            <person name="Sackton T.B."/>
            <person name="Larracuente A.M."/>
            <person name="Singh N.D."/>
            <person name="Abad J.P."/>
            <person name="Abt D.N."/>
            <person name="Adryan B."/>
            <person name="Aguade M."/>
            <person name="Akashi H."/>
            <person name="Anderson W.W."/>
            <person name="Aquadro C.F."/>
            <person name="Ardell D.H."/>
            <person name="Arguello R."/>
            <person name="Artieri C.G."/>
            <person name="Barbash D.A."/>
            <person name="Barker D."/>
            <person name="Barsanti P."/>
            <person name="Batterham P."/>
            <person name="Batzoglou S."/>
            <person name="Begun D."/>
            <person name="Bhutkar A."/>
            <person name="Blanco E."/>
            <person name="Bosak S.A."/>
            <person name="Bradley R.K."/>
            <person name="Brand A.D."/>
            <person name="Brent M.R."/>
            <person name="Brooks A.N."/>
            <person name="Brown R.H."/>
            <person name="Butlin R.K."/>
            <person name="Caggese C."/>
            <person name="Calvi B.R."/>
            <person name="Bernardo de Carvalho A."/>
            <person name="Caspi A."/>
            <person name="Castrezana S."/>
            <person name="Celniker S.E."/>
            <person name="Chang J.L."/>
            <person name="Chapple C."/>
            <person name="Chatterji S."/>
            <person name="Chinwalla A."/>
            <person name="Civetta A."/>
            <person name="Clifton S.W."/>
            <person name="Comeron J.M."/>
            <person name="Costello J.C."/>
            <person name="Coyne J.A."/>
            <person name="Daub J."/>
            <person name="David R.G."/>
            <person name="Delcher A.L."/>
            <person name="Delehaunty K."/>
            <person name="Do C.B."/>
            <person name="Ebling H."/>
            <person name="Edwards K."/>
            <person name="Eickbush T."/>
            <person name="Evans J.D."/>
            <person name="Filipski A."/>
            <person name="Findeiss S."/>
            <person name="Freyhult E."/>
            <person name="Fulton L."/>
            <person name="Fulton R."/>
            <person name="Garcia A.C."/>
            <person name="Gardiner A."/>
            <person name="Garfield D.A."/>
            <person name="Garvin B.E."/>
            <person name="Gibson G."/>
            <person name="Gilbert D."/>
            <person name="Gnerre S."/>
            <person name="Godfrey J."/>
            <person name="Good R."/>
            <person name="Gotea V."/>
            <person name="Gravely B."/>
            <person name="Greenberg A.J."/>
            <person name="Griffiths-Jones S."/>
            <person name="Gross S."/>
            <person name="Guigo R."/>
            <person name="Gustafson E.A."/>
            <person name="Haerty W."/>
            <person name="Hahn M.W."/>
            <person name="Halligan D.L."/>
            <person name="Halpern A.L."/>
            <person name="Halter G.M."/>
            <person name="Han M.V."/>
            <person name="Heger A."/>
            <person name="Hillier L."/>
            <person name="Hinrichs A.S."/>
            <person name="Holmes I."/>
            <person name="Hoskins R.A."/>
            <person name="Hubisz M.J."/>
            <person name="Hultmark D."/>
            <person name="Huntley M.A."/>
            <person name="Jaffe D.B."/>
            <person name="Jagadeeshan S."/>
            <person name="Jeck W.R."/>
            <person name="Johnson J."/>
            <person name="Jones C.D."/>
            <person name="Jordan W.C."/>
            <person name="Karpen G.H."/>
            <person name="Kataoka E."/>
            <person name="Keightley P.D."/>
            <person name="Kheradpour P."/>
            <person name="Kirkness E.F."/>
            <person name="Koerich L.B."/>
            <person name="Kristiansen K."/>
            <person name="Kudrna D."/>
            <person name="Kulathinal R.J."/>
            <person name="Kumar S."/>
            <person name="Kwok R."/>
            <person name="Lander E."/>
            <person name="Langley C.H."/>
            <person name="Lapoint R."/>
            <person name="Lazzaro B.P."/>
            <person name="Lee S.J."/>
            <person name="Levesque L."/>
            <person name="Li R."/>
            <person name="Lin C.F."/>
            <person name="Lin M.F."/>
            <person name="Lindblad-Toh K."/>
            <person name="Llopart A."/>
            <person name="Long M."/>
            <person name="Low L."/>
            <person name="Lozovsky E."/>
            <person name="Lu J."/>
            <person name="Luo M."/>
            <person name="Machado C.A."/>
            <person name="Makalowski W."/>
            <person name="Marzo M."/>
            <person name="Matsuda M."/>
            <person name="Matzkin L."/>
            <person name="McAllister B."/>
            <person name="McBride C.S."/>
            <person name="McKernan B."/>
            <person name="McKernan K."/>
            <person name="Mendez-Lago M."/>
            <person name="Minx P."/>
            <person name="Mollenhauer M.U."/>
            <person name="Montooth K."/>
            <person name="Mount S.M."/>
            <person name="Mu X."/>
            <person name="Myers E."/>
            <person name="Negre B."/>
            <person name="Newfeld S."/>
            <person name="Nielsen R."/>
            <person name="Noor M.A."/>
            <person name="O'Grady P."/>
            <person name="Pachter L."/>
            <person name="Papaceit M."/>
            <person name="Parisi M.J."/>
            <person name="Parisi M."/>
            <person name="Parts L."/>
            <person name="Pedersen J.S."/>
            <person name="Pesole G."/>
            <person name="Phillippy A.M."/>
            <person name="Ponting C.P."/>
            <person name="Pop M."/>
            <person name="Porcelli D."/>
            <person name="Powell J.R."/>
            <person name="Prohaska S."/>
            <person name="Pruitt K."/>
            <person name="Puig M."/>
            <person name="Quesneville H."/>
            <person name="Ram K.R."/>
            <person name="Rand D."/>
            <person name="Rasmussen M.D."/>
            <person name="Reed L.K."/>
            <person name="Reenan R."/>
            <person name="Reily A."/>
            <person name="Remington K.A."/>
            <person name="Rieger T.T."/>
            <person name="Ritchie M.G."/>
            <person name="Robin C."/>
            <person name="Rogers Y.H."/>
            <person name="Rohde C."/>
            <person name="Rozas J."/>
            <person name="Rubenfield M.J."/>
            <person name="Ruiz A."/>
            <person name="Russo S."/>
            <person name="Salzberg S.L."/>
            <person name="Sanchez-Gracia A."/>
            <person name="Saranga D.J."/>
            <person name="Sato H."/>
            <person name="Schaeffer S.W."/>
            <person name="Schatz M.C."/>
            <person name="Schlenke T."/>
            <person name="Schwartz R."/>
            <person name="Segarra C."/>
            <person name="Singh R.S."/>
            <person name="Sirot L."/>
            <person name="Sirota M."/>
            <person name="Sisneros N.B."/>
            <person name="Smith C.D."/>
            <person name="Smith T.F."/>
            <person name="Spieth J."/>
            <person name="Stage D.E."/>
            <person name="Stark A."/>
            <person name="Stephan W."/>
            <person name="Strausberg R.L."/>
            <person name="Strempel S."/>
            <person name="Sturgill D."/>
            <person name="Sutton G."/>
            <person name="Sutton G.G."/>
            <person name="Tao W."/>
            <person name="Teichmann S."/>
            <person name="Tobari Y.N."/>
            <person name="Tomimura Y."/>
            <person name="Tsolas J.M."/>
            <person name="Valente V.L."/>
            <person name="Venter E."/>
            <person name="Venter J.C."/>
            <person name="Vicario S."/>
            <person name="Vieira F.G."/>
            <person name="Vilella A.J."/>
            <person name="Villasante A."/>
            <person name="Walenz B."/>
            <person name="Wang J."/>
            <person name="Wasserman M."/>
            <person name="Watts T."/>
            <person name="Wilson D."/>
            <person name="Wilson R.K."/>
            <person name="Wing R.A."/>
            <person name="Wolfner M.F."/>
            <person name="Wong A."/>
            <person name="Wong G.K."/>
            <person name="Wu C.I."/>
            <person name="Wu G."/>
            <person name="Yamamoto D."/>
            <person name="Yang H.P."/>
            <person name="Yang S.P."/>
            <person name="Yorke J.A."/>
            <person name="Yoshida K."/>
            <person name="Zdobnov E."/>
            <person name="Zhang P."/>
            <person name="Zhang Y."/>
            <person name="Zimin A.V."/>
            <person name="Baldwin J."/>
            <person name="Abdouelleil A."/>
            <person name="Abdulkadir J."/>
            <person name="Abebe A."/>
            <person name="Abera B."/>
            <person name="Abreu J."/>
            <person name="Acer S.C."/>
            <person name="Aftuck L."/>
            <person name="Alexander A."/>
            <person name="An P."/>
            <person name="Anderson E."/>
            <person name="Anderson S."/>
            <person name="Arachi H."/>
            <person name="Azer M."/>
            <person name="Bachantsang P."/>
            <person name="Barry A."/>
            <person name="Bayul T."/>
            <person name="Berlin A."/>
            <person name="Bessette D."/>
            <person name="Bloom T."/>
            <person name="Blye J."/>
            <person name="Boguslavskiy L."/>
            <person name="Bonnet C."/>
            <person name="Boukhgalter B."/>
            <person name="Bourzgui I."/>
            <person name="Brown A."/>
            <person name="Cahill P."/>
            <person name="Channer S."/>
            <person name="Cheshatsang Y."/>
            <person name="Chuda L."/>
            <person name="Citroen M."/>
            <person name="Collymore A."/>
            <person name="Cooke P."/>
            <person name="Costello M."/>
            <person name="D'Aco K."/>
            <person name="Daza R."/>
            <person name="De Haan G."/>
            <person name="DeGray S."/>
            <person name="DeMaso C."/>
            <person name="Dhargay N."/>
            <person name="Dooley K."/>
            <person name="Dooley E."/>
            <person name="Doricent M."/>
            <person name="Dorje P."/>
            <person name="Dorjee K."/>
            <person name="Dupes A."/>
            <person name="Elong R."/>
            <person name="Falk J."/>
            <person name="Farina A."/>
            <person name="Faro S."/>
            <person name="Ferguson D."/>
            <person name="Fisher S."/>
            <person name="Foley C.D."/>
            <person name="Franke A."/>
            <person name="Friedrich D."/>
            <person name="Gadbois L."/>
            <person name="Gearin G."/>
            <person name="Gearin C.R."/>
            <person name="Giannoukos G."/>
            <person name="Goode T."/>
            <person name="Graham J."/>
            <person name="Grandbois E."/>
            <person name="Grewal S."/>
            <person name="Gyaltsen K."/>
            <person name="Hafez N."/>
            <person name="Hagos B."/>
            <person name="Hall J."/>
            <person name="Henson C."/>
            <person name="Hollinger A."/>
            <person name="Honan T."/>
            <person name="Huard M.D."/>
            <person name="Hughes L."/>
            <person name="Hurhula B."/>
            <person name="Husby M.E."/>
            <person name="Kamat A."/>
            <person name="Kanga B."/>
            <person name="Kashin S."/>
            <person name="Khazanovich D."/>
            <person name="Kisner P."/>
            <person name="Lance K."/>
            <person name="Lara M."/>
            <person name="Lee W."/>
            <person name="Lennon N."/>
            <person name="Letendre F."/>
            <person name="LeVine R."/>
            <person name="Lipovsky A."/>
            <person name="Liu X."/>
            <person name="Liu J."/>
            <person name="Liu S."/>
            <person name="Lokyitsang T."/>
            <person name="Lokyitsang Y."/>
            <person name="Lubonja R."/>
            <person name="Lui A."/>
            <person name="MacDonald P."/>
            <person name="Magnisalis V."/>
            <person name="Maru K."/>
            <person name="Matthews C."/>
            <person name="McCusker W."/>
            <person name="McDonough S."/>
            <person name="Mehta T."/>
            <person name="Meldrim J."/>
            <person name="Meneus L."/>
            <person name="Mihai O."/>
            <person name="Mihalev A."/>
            <person name="Mihova T."/>
            <person name="Mittelman R."/>
            <person name="Mlenga V."/>
            <person name="Montmayeur A."/>
            <person name="Mulrain L."/>
            <person name="Navidi A."/>
            <person name="Naylor J."/>
            <person name="Negash T."/>
            <person name="Nguyen T."/>
            <person name="Nguyen N."/>
            <person name="Nicol R."/>
            <person name="Norbu C."/>
            <person name="Norbu N."/>
            <person name="Novod N."/>
            <person name="O'Neill B."/>
            <person name="Osman S."/>
            <person name="Markiewicz E."/>
            <person name="Oyono O.L."/>
            <person name="Patti C."/>
            <person name="Phunkhang P."/>
            <person name="Pierre F."/>
            <person name="Priest M."/>
            <person name="Raghuraman S."/>
            <person name="Rege F."/>
            <person name="Reyes R."/>
            <person name="Rise C."/>
            <person name="Rogov P."/>
            <person name="Ross K."/>
            <person name="Ryan E."/>
            <person name="Settipalli S."/>
            <person name="Shea T."/>
            <person name="Sherpa N."/>
            <person name="Shi L."/>
            <person name="Shih D."/>
            <person name="Sparrow T."/>
            <person name="Spaulding J."/>
            <person name="Stalker J."/>
            <person name="Stange-Thomann N."/>
            <person name="Stavropoulos S."/>
            <person name="Stone C."/>
            <person name="Strader C."/>
            <person name="Tesfaye S."/>
            <person name="Thomson T."/>
            <person name="Thoulutsang Y."/>
            <person name="Thoulutsang D."/>
            <person name="Topham K."/>
            <person name="Topping I."/>
            <person name="Tsamla T."/>
            <person name="Vassiliev H."/>
            <person name="Vo A."/>
            <person name="Wangchuk T."/>
            <person name="Wangdi T."/>
            <person name="Weiand M."/>
            <person name="Wilkinson J."/>
            <person name="Wilson A."/>
            <person name="Yadav S."/>
            <person name="Young G."/>
            <person name="Yu Q."/>
            <person name="Zembek L."/>
            <person name="Zhong D."/>
            <person name="Zimmer A."/>
            <person name="Zwirko Z."/>
            <person name="Jaffe D.B."/>
            <person name="Alvarez P."/>
            <person name="Brockman W."/>
            <person name="Butler J."/>
            <person name="Chin C."/>
            <person name="Gnerre S."/>
            <person name="Grabherr M."/>
            <person name="Kleber M."/>
            <person name="Mauceli E."/>
            <person name="MacCallum I."/>
        </authorList>
    </citation>
    <scope>NUCLEOTIDE SEQUENCE [LARGE SCALE GENOMIC DNA]</scope>
    <source>
        <strain evidence="3">white501</strain>
    </source>
</reference>
<name>B4NVF4_DROSI</name>
<keyword evidence="3" id="KW-1185">Reference proteome</keyword>
<proteinExistence type="predicted"/>